<feature type="domain" description="LapB rubredoxin metal binding" evidence="5">
    <location>
        <begin position="354"/>
        <end position="381"/>
    </location>
</feature>
<keyword evidence="1 2" id="KW-0479">Metal-binding</keyword>
<dbReference type="PROSITE" id="PS50005">
    <property type="entry name" value="TPR"/>
    <property type="match status" value="1"/>
</dbReference>
<dbReference type="InterPro" id="IPR011990">
    <property type="entry name" value="TPR-like_helical_dom_sf"/>
</dbReference>
<sequence>MDIDLWWLLLFPAFFGLGWLAARVDMRAVLKQAREVPAGFYKGLDALVDDRTDVAARSLAEVARAHPHALEVQLSLGKLYRRRGENDRAIRLHQQVLELPDLSNEQKALVRFELSQDFHKAGLVDRAEEILVKLLPSQTMGRAAREQLLSIYQQDRDWEKAVATARELRSDAHSFQHEVAQFFCELAQGALYQSDYDKARRYVQEAFAANRKCVRASILLGDIEVATGQPEAAIAAWQAIEKQNYEYLAMVAERLFDAYESLGKAAEGIALLRGYQRTFSQLELTDLLYQKVATYEGEAKALEAVREAVHARPNLLGVYRLVEAQMDELSPEGRMDAEVARALIMKHAQRLTVHRCKRCNFRSRAFFWHCPACGEWESFTPNRSETH</sequence>
<comment type="similarity">
    <text evidence="2">Belongs to the LapB family.</text>
</comment>
<dbReference type="SUPFAM" id="SSF81901">
    <property type="entry name" value="HCP-like"/>
    <property type="match status" value="1"/>
</dbReference>
<organism evidence="6 7">
    <name type="scientific">Vogesella alkaliphila</name>
    <dbReference type="NCBI Taxonomy" id="1193621"/>
    <lineage>
        <taxon>Bacteria</taxon>
        <taxon>Pseudomonadati</taxon>
        <taxon>Pseudomonadota</taxon>
        <taxon>Betaproteobacteria</taxon>
        <taxon>Neisseriales</taxon>
        <taxon>Chromobacteriaceae</taxon>
        <taxon>Vogesella</taxon>
    </lineage>
</organism>
<feature type="binding site" evidence="2">
    <location>
        <position position="356"/>
    </location>
    <ligand>
        <name>Fe cation</name>
        <dbReference type="ChEBI" id="CHEBI:24875"/>
    </ligand>
</feature>
<evidence type="ECO:0000313" key="7">
    <source>
        <dbReference type="Proteomes" id="UP000600877"/>
    </source>
</evidence>
<evidence type="ECO:0000313" key="6">
    <source>
        <dbReference type="EMBL" id="GGX94519.1"/>
    </source>
</evidence>
<keyword evidence="2" id="KW-1003">Cell membrane</keyword>
<name>A0ABQ2YT79_9NEIS</name>
<keyword evidence="2 4" id="KW-1133">Transmembrane helix</keyword>
<comment type="caution">
    <text evidence="6">The sequence shown here is derived from an EMBL/GenBank/DDBJ whole genome shotgun (WGS) entry which is preliminary data.</text>
</comment>
<feature type="binding site" evidence="2">
    <location>
        <position position="373"/>
    </location>
    <ligand>
        <name>Fe cation</name>
        <dbReference type="ChEBI" id="CHEBI:24875"/>
    </ligand>
</feature>
<evidence type="ECO:0000256" key="3">
    <source>
        <dbReference type="PROSITE-ProRule" id="PRU00339"/>
    </source>
</evidence>
<evidence type="ECO:0000259" key="5">
    <source>
        <dbReference type="Pfam" id="PF18073"/>
    </source>
</evidence>
<keyword evidence="2 3" id="KW-0802">TPR repeat</keyword>
<dbReference type="SMART" id="SM00028">
    <property type="entry name" value="TPR"/>
    <property type="match status" value="3"/>
</dbReference>
<keyword evidence="2" id="KW-0997">Cell inner membrane</keyword>
<evidence type="ECO:0000256" key="1">
    <source>
        <dbReference type="ARBA" id="ARBA00022723"/>
    </source>
</evidence>
<gene>
    <name evidence="2 6" type="primary">lapB</name>
    <name evidence="6" type="ORF">GCM10011290_23020</name>
</gene>
<evidence type="ECO:0000256" key="2">
    <source>
        <dbReference type="HAMAP-Rule" id="MF_00994"/>
    </source>
</evidence>
<keyword evidence="2" id="KW-0677">Repeat</keyword>
<dbReference type="Gene3D" id="1.25.40.10">
    <property type="entry name" value="Tetratricopeptide repeat domain"/>
    <property type="match status" value="1"/>
</dbReference>
<feature type="binding site" evidence="2">
    <location>
        <position position="359"/>
    </location>
    <ligand>
        <name>Fe cation</name>
        <dbReference type="ChEBI" id="CHEBI:24875"/>
    </ligand>
</feature>
<comment type="function">
    <text evidence="2">Modulates cellular lipopolysaccharide (LPS) levels by regulating LpxC, which is involved in lipid A biosynthesis. May act by modulating the proteolytic activity of FtsH towards LpxC. May also coordinate assembly of proteins involved in LPS synthesis at the plasma membrane.</text>
</comment>
<proteinExistence type="inferred from homology"/>
<feature type="repeat" description="TPR" evidence="3">
    <location>
        <begin position="70"/>
        <end position="103"/>
    </location>
</feature>
<feature type="topological domain" description="Cytoplasmic" evidence="2">
    <location>
        <begin position="23"/>
        <end position="387"/>
    </location>
</feature>
<dbReference type="RefSeq" id="WP_189374455.1">
    <property type="nucleotide sequence ID" value="NZ_BMYW01000007.1"/>
</dbReference>
<keyword evidence="2" id="KW-0408">Iron</keyword>
<dbReference type="NCBIfam" id="NF008755">
    <property type="entry name" value="PRK11788.1-3"/>
    <property type="match status" value="1"/>
</dbReference>
<dbReference type="Pfam" id="PF13432">
    <property type="entry name" value="TPR_16"/>
    <property type="match status" value="1"/>
</dbReference>
<dbReference type="InterPro" id="IPR041166">
    <property type="entry name" value="Rubredoxin_2"/>
</dbReference>
<dbReference type="Proteomes" id="UP000600877">
    <property type="component" value="Unassembled WGS sequence"/>
</dbReference>
<dbReference type="InterPro" id="IPR019734">
    <property type="entry name" value="TPR_rpt"/>
</dbReference>
<keyword evidence="2 4" id="KW-0472">Membrane</keyword>
<accession>A0ABQ2YT79</accession>
<feature type="transmembrane region" description="Helical" evidence="4">
    <location>
        <begin position="6"/>
        <end position="24"/>
    </location>
</feature>
<dbReference type="Pfam" id="PF18073">
    <property type="entry name" value="Zn_ribbon_LapB"/>
    <property type="match status" value="1"/>
</dbReference>
<keyword evidence="7" id="KW-1185">Reference proteome</keyword>
<comment type="subcellular location">
    <subcellularLocation>
        <location evidence="2">Cell inner membrane</location>
        <topology evidence="2">Single-pass membrane protein</topology>
        <orientation evidence="2">Cytoplasmic side</orientation>
    </subcellularLocation>
</comment>
<dbReference type="Pfam" id="PF13176">
    <property type="entry name" value="TPR_7"/>
    <property type="match status" value="1"/>
</dbReference>
<reference evidence="7" key="1">
    <citation type="journal article" date="2019" name="Int. J. Syst. Evol. Microbiol.">
        <title>The Global Catalogue of Microorganisms (GCM) 10K type strain sequencing project: providing services to taxonomists for standard genome sequencing and annotation.</title>
        <authorList>
            <consortium name="The Broad Institute Genomics Platform"/>
            <consortium name="The Broad Institute Genome Sequencing Center for Infectious Disease"/>
            <person name="Wu L."/>
            <person name="Ma J."/>
        </authorList>
    </citation>
    <scope>NUCLEOTIDE SEQUENCE [LARGE SCALE GENOMIC DNA]</scope>
    <source>
        <strain evidence="7">KCTC 32041</strain>
    </source>
</reference>
<dbReference type="EMBL" id="BMYW01000007">
    <property type="protein sequence ID" value="GGX94519.1"/>
    <property type="molecule type" value="Genomic_DNA"/>
</dbReference>
<keyword evidence="2 4" id="KW-0812">Transmembrane</keyword>
<dbReference type="HAMAP" id="MF_00994">
    <property type="entry name" value="LPS_assembly_LapB"/>
    <property type="match status" value="1"/>
</dbReference>
<feature type="binding site" evidence="2">
    <location>
        <position position="370"/>
    </location>
    <ligand>
        <name>Fe cation</name>
        <dbReference type="ChEBI" id="CHEBI:24875"/>
    </ligand>
</feature>
<evidence type="ECO:0000256" key="4">
    <source>
        <dbReference type="SAM" id="Phobius"/>
    </source>
</evidence>
<protein>
    <recommendedName>
        <fullName evidence="2">Lipopolysaccharide assembly protein B</fullName>
    </recommendedName>
</protein>
<dbReference type="InterPro" id="IPR030865">
    <property type="entry name" value="LapB"/>
</dbReference>